<dbReference type="SUPFAM" id="SSF52266">
    <property type="entry name" value="SGNH hydrolase"/>
    <property type="match status" value="1"/>
</dbReference>
<keyword evidence="3" id="KW-1185">Reference proteome</keyword>
<dbReference type="Pfam" id="PF13472">
    <property type="entry name" value="Lipase_GDSL_2"/>
    <property type="match status" value="1"/>
</dbReference>
<dbReference type="GO" id="GO:0016787">
    <property type="term" value="F:hydrolase activity"/>
    <property type="evidence" value="ECO:0007669"/>
    <property type="project" value="UniProtKB-KW"/>
</dbReference>
<dbReference type="InterPro" id="IPR013830">
    <property type="entry name" value="SGNH_hydro"/>
</dbReference>
<name>A0ABV4AID7_9GAMM</name>
<dbReference type="CDD" id="cd01836">
    <property type="entry name" value="FeeA_FeeB_like"/>
    <property type="match status" value="1"/>
</dbReference>
<accession>A0ABV4AID7</accession>
<proteinExistence type="predicted"/>
<dbReference type="EMBL" id="JBGCUO010000001">
    <property type="protein sequence ID" value="MEY1662594.1"/>
    <property type="molecule type" value="Genomic_DNA"/>
</dbReference>
<keyword evidence="2" id="KW-0378">Hydrolase</keyword>
<gene>
    <name evidence="2" type="ORF">AB5I84_10585</name>
</gene>
<sequence>MGAIKEVMLLAALAPVLLVQGKRVRRDTPRLPEADGPRQGGSGAAGWLIVGDSAAAGVGVDLQQQALSGALAAAWGDGVPRWQLEAETGLTLGQLVERLQRLPPLDYPLAVVSIGVNDVTARTDNGAWQAGLCALQQVLVERHGVDHVVITAVPPMQLFSALPQPLAWYLGRRAGQLNRLTAHWCRQRQGVELFQPQLPAERAMLAADGFHPGAAGYALWAQALAPRLRALWTQYRPVSGH</sequence>
<protein>
    <submittedName>
        <fullName evidence="2">SGNH/GDSL hydrolase family protein</fullName>
    </submittedName>
</protein>
<dbReference type="Proteomes" id="UP001562065">
    <property type="component" value="Unassembled WGS sequence"/>
</dbReference>
<comment type="caution">
    <text evidence="2">The sequence shown here is derived from an EMBL/GenBank/DDBJ whole genome shotgun (WGS) entry which is preliminary data.</text>
</comment>
<evidence type="ECO:0000313" key="2">
    <source>
        <dbReference type="EMBL" id="MEY1662594.1"/>
    </source>
</evidence>
<evidence type="ECO:0000313" key="3">
    <source>
        <dbReference type="Proteomes" id="UP001562065"/>
    </source>
</evidence>
<evidence type="ECO:0000259" key="1">
    <source>
        <dbReference type="Pfam" id="PF13472"/>
    </source>
</evidence>
<dbReference type="RefSeq" id="WP_369455828.1">
    <property type="nucleotide sequence ID" value="NZ_JBGCUO010000001.1"/>
</dbReference>
<reference evidence="2 3" key="1">
    <citation type="submission" date="2024-07" db="EMBL/GenBank/DDBJ databases">
        <authorList>
            <person name="Ren Q."/>
        </authorList>
    </citation>
    <scope>NUCLEOTIDE SEQUENCE [LARGE SCALE GENOMIC DNA]</scope>
    <source>
        <strain evidence="2 3">REN37</strain>
    </source>
</reference>
<feature type="domain" description="SGNH hydrolase-type esterase" evidence="1">
    <location>
        <begin position="50"/>
        <end position="219"/>
    </location>
</feature>
<dbReference type="InterPro" id="IPR036514">
    <property type="entry name" value="SGNH_hydro_sf"/>
</dbReference>
<dbReference type="Gene3D" id="3.40.50.1110">
    <property type="entry name" value="SGNH hydrolase"/>
    <property type="match status" value="1"/>
</dbReference>
<organism evidence="2 3">
    <name type="scientific">Isoalcanivorax beigongshangi</name>
    <dbReference type="NCBI Taxonomy" id="3238810"/>
    <lineage>
        <taxon>Bacteria</taxon>
        <taxon>Pseudomonadati</taxon>
        <taxon>Pseudomonadota</taxon>
        <taxon>Gammaproteobacteria</taxon>
        <taxon>Oceanospirillales</taxon>
        <taxon>Alcanivoracaceae</taxon>
        <taxon>Isoalcanivorax</taxon>
    </lineage>
</organism>